<dbReference type="SUPFAM" id="SSF56219">
    <property type="entry name" value="DNase I-like"/>
    <property type="match status" value="1"/>
</dbReference>
<dbReference type="OrthoDB" id="2846123at2759"/>
<dbReference type="Proteomes" id="UP000886653">
    <property type="component" value="Unassembled WGS sequence"/>
</dbReference>
<protein>
    <submittedName>
        <fullName evidence="1">Uncharacterized protein</fullName>
    </submittedName>
</protein>
<accession>A0A9P6NNH3</accession>
<evidence type="ECO:0000313" key="2">
    <source>
        <dbReference type="Proteomes" id="UP000886653"/>
    </source>
</evidence>
<feature type="non-terminal residue" evidence="1">
    <location>
        <position position="104"/>
    </location>
</feature>
<reference evidence="1" key="1">
    <citation type="submission" date="2013-11" db="EMBL/GenBank/DDBJ databases">
        <title>Genome sequence of the fusiform rust pathogen reveals effectors for host alternation and coevolution with pine.</title>
        <authorList>
            <consortium name="DOE Joint Genome Institute"/>
            <person name="Smith K."/>
            <person name="Pendleton A."/>
            <person name="Kubisiak T."/>
            <person name="Anderson C."/>
            <person name="Salamov A."/>
            <person name="Aerts A."/>
            <person name="Riley R."/>
            <person name="Clum A."/>
            <person name="Lindquist E."/>
            <person name="Ence D."/>
            <person name="Campbell M."/>
            <person name="Kronenberg Z."/>
            <person name="Feau N."/>
            <person name="Dhillon B."/>
            <person name="Hamelin R."/>
            <person name="Burleigh J."/>
            <person name="Smith J."/>
            <person name="Yandell M."/>
            <person name="Nelson C."/>
            <person name="Grigoriev I."/>
            <person name="Davis J."/>
        </authorList>
    </citation>
    <scope>NUCLEOTIDE SEQUENCE</scope>
    <source>
        <strain evidence="1">G11</strain>
    </source>
</reference>
<dbReference type="Gene3D" id="3.60.10.10">
    <property type="entry name" value="Endonuclease/exonuclease/phosphatase"/>
    <property type="match status" value="1"/>
</dbReference>
<keyword evidence="2" id="KW-1185">Reference proteome</keyword>
<organism evidence="1 2">
    <name type="scientific">Cronartium quercuum f. sp. fusiforme G11</name>
    <dbReference type="NCBI Taxonomy" id="708437"/>
    <lineage>
        <taxon>Eukaryota</taxon>
        <taxon>Fungi</taxon>
        <taxon>Dikarya</taxon>
        <taxon>Basidiomycota</taxon>
        <taxon>Pucciniomycotina</taxon>
        <taxon>Pucciniomycetes</taxon>
        <taxon>Pucciniales</taxon>
        <taxon>Coleosporiaceae</taxon>
        <taxon>Cronartium</taxon>
    </lineage>
</organism>
<name>A0A9P6NNH3_9BASI</name>
<dbReference type="AlphaFoldDB" id="A0A9P6NNH3"/>
<proteinExistence type="predicted"/>
<dbReference type="InterPro" id="IPR036691">
    <property type="entry name" value="Endo/exonu/phosph_ase_sf"/>
</dbReference>
<sequence>MVNILQLNTHHSSAVTHSLLNDTKSFHFHFLLLQEPYLNPLTNSPLSHPSWNLITPLQVGLCPDAPPADRVIKSAIYINKRIPTSAYTQVKTGSNCIAAVEVRI</sequence>
<comment type="caution">
    <text evidence="1">The sequence shown here is derived from an EMBL/GenBank/DDBJ whole genome shotgun (WGS) entry which is preliminary data.</text>
</comment>
<dbReference type="EMBL" id="MU167229">
    <property type="protein sequence ID" value="KAG0149248.1"/>
    <property type="molecule type" value="Genomic_DNA"/>
</dbReference>
<evidence type="ECO:0000313" key="1">
    <source>
        <dbReference type="EMBL" id="KAG0149248.1"/>
    </source>
</evidence>
<gene>
    <name evidence="1" type="ORF">CROQUDRAFT_10684</name>
</gene>